<dbReference type="EnsemblPlants" id="Solyc11g040263.1.1">
    <property type="protein sequence ID" value="Solyc11g040263.1.1"/>
    <property type="gene ID" value="Solyc11g040263.1"/>
</dbReference>
<sequence length="226" mass="25704">MAFRSIPSYFKEEELQHVKAYANNKLKPAQFSPVFPSSHQILILLQEDVQTLPGHPLEDKMASTKDLYRLKYFLGIEVAQSKSGIAISQSKYALDVHDSWIDRNDGIQTIDSLMELLRSEEIEYYINIINKGSDTGNIYISEKQQFPLSFTNIYSSLETNSPQHAQRNEATQEDSSNSLILLIFPITNVPPVPTVSYTALLLITIINKSEKVSAIEFRPYLWSSKI</sequence>
<proteinExistence type="predicted"/>
<dbReference type="AlphaFoldDB" id="A0A3Q7IVE4"/>
<reference evidence="1" key="2">
    <citation type="submission" date="2019-01" db="UniProtKB">
        <authorList>
            <consortium name="EnsemblPlants"/>
        </authorList>
    </citation>
    <scope>IDENTIFICATION</scope>
    <source>
        <strain evidence="1">cv. Heinz 1706</strain>
    </source>
</reference>
<evidence type="ECO:0000313" key="2">
    <source>
        <dbReference type="Proteomes" id="UP000004994"/>
    </source>
</evidence>
<protein>
    <recommendedName>
        <fullName evidence="3">Reverse transcriptase Ty1/copia-type domain-containing protein</fullName>
    </recommendedName>
</protein>
<dbReference type="Proteomes" id="UP000004994">
    <property type="component" value="Chromosome 11"/>
</dbReference>
<reference evidence="1" key="1">
    <citation type="journal article" date="2012" name="Nature">
        <title>The tomato genome sequence provides insights into fleshy fruit evolution.</title>
        <authorList>
            <consortium name="Tomato Genome Consortium"/>
        </authorList>
    </citation>
    <scope>NUCLEOTIDE SEQUENCE [LARGE SCALE GENOMIC DNA]</scope>
    <source>
        <strain evidence="1">cv. Heinz 1706</strain>
    </source>
</reference>
<evidence type="ECO:0000313" key="1">
    <source>
        <dbReference type="EnsemblPlants" id="Solyc11g040263.1.1"/>
    </source>
</evidence>
<dbReference type="Gramene" id="Solyc11g040263.1.1">
    <property type="protein sequence ID" value="Solyc11g040263.1.1"/>
    <property type="gene ID" value="Solyc11g040263.1"/>
</dbReference>
<evidence type="ECO:0008006" key="3">
    <source>
        <dbReference type="Google" id="ProtNLM"/>
    </source>
</evidence>
<keyword evidence="2" id="KW-1185">Reference proteome</keyword>
<dbReference type="InParanoid" id="A0A3Q7IVE4"/>
<accession>A0A3Q7IVE4</accession>
<name>A0A3Q7IVE4_SOLLC</name>
<organism evidence="1">
    <name type="scientific">Solanum lycopersicum</name>
    <name type="common">Tomato</name>
    <name type="synonym">Lycopersicon esculentum</name>
    <dbReference type="NCBI Taxonomy" id="4081"/>
    <lineage>
        <taxon>Eukaryota</taxon>
        <taxon>Viridiplantae</taxon>
        <taxon>Streptophyta</taxon>
        <taxon>Embryophyta</taxon>
        <taxon>Tracheophyta</taxon>
        <taxon>Spermatophyta</taxon>
        <taxon>Magnoliopsida</taxon>
        <taxon>eudicotyledons</taxon>
        <taxon>Gunneridae</taxon>
        <taxon>Pentapetalae</taxon>
        <taxon>asterids</taxon>
        <taxon>lamiids</taxon>
        <taxon>Solanales</taxon>
        <taxon>Solanaceae</taxon>
        <taxon>Solanoideae</taxon>
        <taxon>Solaneae</taxon>
        <taxon>Solanum</taxon>
        <taxon>Solanum subgen. Lycopersicon</taxon>
    </lineage>
</organism>